<comment type="subcellular location">
    <subcellularLocation>
        <location evidence="2">Cytoplasm</location>
    </subcellularLocation>
</comment>
<evidence type="ECO:0000256" key="3">
    <source>
        <dbReference type="ARBA" id="ARBA00022485"/>
    </source>
</evidence>
<dbReference type="Gene3D" id="1.10.150.530">
    <property type="match status" value="1"/>
</dbReference>
<name>A0A644VIB8_9ZZZZ</name>
<keyword evidence="9" id="KW-0819">tRNA processing</keyword>
<keyword evidence="12" id="KW-0411">Iron-sulfur</keyword>
<dbReference type="InterPro" id="IPR004383">
    <property type="entry name" value="rRNA_lsu_MTrfase_RlmN/Cfr"/>
</dbReference>
<dbReference type="InterPro" id="IPR058240">
    <property type="entry name" value="rSAM_sf"/>
</dbReference>
<dbReference type="SFLD" id="SFLDG01062">
    <property type="entry name" value="methyltransferase_(Class_A)"/>
    <property type="match status" value="1"/>
</dbReference>
<reference evidence="14" key="1">
    <citation type="submission" date="2019-08" db="EMBL/GenBank/DDBJ databases">
        <authorList>
            <person name="Kucharzyk K."/>
            <person name="Murdoch R.W."/>
            <person name="Higgins S."/>
            <person name="Loffler F."/>
        </authorList>
    </citation>
    <scope>NUCLEOTIDE SEQUENCE</scope>
</reference>
<keyword evidence="7 14" id="KW-0808">Transferase</keyword>
<organism evidence="14">
    <name type="scientific">bioreactor metagenome</name>
    <dbReference type="NCBI Taxonomy" id="1076179"/>
    <lineage>
        <taxon>unclassified sequences</taxon>
        <taxon>metagenomes</taxon>
        <taxon>ecological metagenomes</taxon>
    </lineage>
</organism>
<dbReference type="PANTHER" id="PTHR30544:SF5">
    <property type="entry name" value="RADICAL SAM CORE DOMAIN-CONTAINING PROTEIN"/>
    <property type="match status" value="1"/>
</dbReference>
<dbReference type="CDD" id="cd01335">
    <property type="entry name" value="Radical_SAM"/>
    <property type="match status" value="1"/>
</dbReference>
<dbReference type="GO" id="GO:0051539">
    <property type="term" value="F:4 iron, 4 sulfur cluster binding"/>
    <property type="evidence" value="ECO:0007669"/>
    <property type="project" value="UniProtKB-KW"/>
</dbReference>
<dbReference type="SFLD" id="SFLDF00275">
    <property type="entry name" value="adenosine_C2_methyltransferase"/>
    <property type="match status" value="1"/>
</dbReference>
<keyword evidence="11" id="KW-0408">Iron</keyword>
<dbReference type="GO" id="GO:0030488">
    <property type="term" value="P:tRNA methylation"/>
    <property type="evidence" value="ECO:0007669"/>
    <property type="project" value="InterPro"/>
</dbReference>
<dbReference type="AlphaFoldDB" id="A0A644VIB8"/>
<dbReference type="Pfam" id="PF04055">
    <property type="entry name" value="Radical_SAM"/>
    <property type="match status" value="1"/>
</dbReference>
<dbReference type="InterPro" id="IPR007197">
    <property type="entry name" value="rSAM"/>
</dbReference>
<keyword evidence="6 14" id="KW-0489">Methyltransferase</keyword>
<dbReference type="InterPro" id="IPR048641">
    <property type="entry name" value="RlmN_N"/>
</dbReference>
<evidence type="ECO:0000256" key="8">
    <source>
        <dbReference type="ARBA" id="ARBA00022691"/>
    </source>
</evidence>
<evidence type="ECO:0000259" key="13">
    <source>
        <dbReference type="PROSITE" id="PS51918"/>
    </source>
</evidence>
<dbReference type="EC" id="2.1.1.192" evidence="14"/>
<comment type="caution">
    <text evidence="14">The sequence shown here is derived from an EMBL/GenBank/DDBJ whole genome shotgun (WGS) entry which is preliminary data.</text>
</comment>
<evidence type="ECO:0000256" key="6">
    <source>
        <dbReference type="ARBA" id="ARBA00022603"/>
    </source>
</evidence>
<keyword evidence="3" id="KW-0004">4Fe-4S</keyword>
<evidence type="ECO:0000256" key="2">
    <source>
        <dbReference type="ARBA" id="ARBA00004496"/>
    </source>
</evidence>
<dbReference type="Gene3D" id="3.20.20.70">
    <property type="entry name" value="Aldolase class I"/>
    <property type="match status" value="1"/>
</dbReference>
<dbReference type="EMBL" id="VSSQ01000318">
    <property type="protein sequence ID" value="MPL91031.1"/>
    <property type="molecule type" value="Genomic_DNA"/>
</dbReference>
<dbReference type="GO" id="GO:0005737">
    <property type="term" value="C:cytoplasm"/>
    <property type="evidence" value="ECO:0007669"/>
    <property type="project" value="UniProtKB-SubCell"/>
</dbReference>
<evidence type="ECO:0000256" key="7">
    <source>
        <dbReference type="ARBA" id="ARBA00022679"/>
    </source>
</evidence>
<evidence type="ECO:0000313" key="14">
    <source>
        <dbReference type="EMBL" id="MPL91031.1"/>
    </source>
</evidence>
<evidence type="ECO:0000256" key="12">
    <source>
        <dbReference type="ARBA" id="ARBA00023014"/>
    </source>
</evidence>
<feature type="domain" description="Radical SAM core" evidence="13">
    <location>
        <begin position="98"/>
        <end position="325"/>
    </location>
</feature>
<sequence length="339" mass="38220">MTKTSLLGKTLDELKSIATGLGMPSFTGKQIAEWIYQKRVSSIDEMSNISLKNRALLNEQHEVGRTLPVESQVSVDGTVKYLFKTAKNQFIESVFIPEEDRATLCVSSQVGCKMNCLFCMTGKQGFGAQLTVQEILNQYYSIPESGQLTNIVFMGMGEPLDNLDNVLKTLEILTADYALGWSPKRITVSTIGLIPGMKRFLESSNCHLAVSMHSPFEEERLKLMPVQKAYPILKVLEELKNYDFSKQRRVSFEYIMFNGLNDTPRHAREMAKLLKGIDCRVNLIRYHAIPGIDLKTSDENKMIEFRDYLTNNGIMTTIRKSRGEDIFAACGMLSSSKHA</sequence>
<dbReference type="PIRSF" id="PIRSF006004">
    <property type="entry name" value="CHP00048"/>
    <property type="match status" value="1"/>
</dbReference>
<evidence type="ECO:0000256" key="11">
    <source>
        <dbReference type="ARBA" id="ARBA00023004"/>
    </source>
</evidence>
<evidence type="ECO:0000256" key="10">
    <source>
        <dbReference type="ARBA" id="ARBA00022723"/>
    </source>
</evidence>
<dbReference type="HAMAP" id="MF_01849">
    <property type="entry name" value="RNA_methyltr_RlmN"/>
    <property type="match status" value="1"/>
</dbReference>
<evidence type="ECO:0000256" key="5">
    <source>
        <dbReference type="ARBA" id="ARBA00022552"/>
    </source>
</evidence>
<dbReference type="NCBIfam" id="TIGR00048">
    <property type="entry name" value="rRNA_mod_RlmN"/>
    <property type="match status" value="1"/>
</dbReference>
<dbReference type="FunFam" id="3.20.20.70:FF:000014">
    <property type="entry name" value="Probable dual-specificity RNA methyltransferase RlmN"/>
    <property type="match status" value="1"/>
</dbReference>
<proteinExistence type="inferred from homology"/>
<comment type="cofactor">
    <cofactor evidence="1">
        <name>[4Fe-4S] cluster</name>
        <dbReference type="ChEBI" id="CHEBI:49883"/>
    </cofactor>
</comment>
<dbReference type="Pfam" id="PF21016">
    <property type="entry name" value="RlmN_N"/>
    <property type="match status" value="1"/>
</dbReference>
<dbReference type="GO" id="GO:0008173">
    <property type="term" value="F:RNA methyltransferase activity"/>
    <property type="evidence" value="ECO:0007669"/>
    <property type="project" value="InterPro"/>
</dbReference>
<dbReference type="GO" id="GO:0046872">
    <property type="term" value="F:metal ion binding"/>
    <property type="evidence" value="ECO:0007669"/>
    <property type="project" value="UniProtKB-KW"/>
</dbReference>
<gene>
    <name evidence="14" type="primary">rlmN_11</name>
    <name evidence="14" type="ORF">SDC9_37092</name>
</gene>
<dbReference type="PANTHER" id="PTHR30544">
    <property type="entry name" value="23S RRNA METHYLTRANSFERASE"/>
    <property type="match status" value="1"/>
</dbReference>
<dbReference type="SFLD" id="SFLDS00029">
    <property type="entry name" value="Radical_SAM"/>
    <property type="match status" value="1"/>
</dbReference>
<dbReference type="InterPro" id="IPR027492">
    <property type="entry name" value="RNA_MTrfase_RlmN"/>
</dbReference>
<keyword evidence="5" id="KW-0698">rRNA processing</keyword>
<keyword evidence="4" id="KW-0963">Cytoplasm</keyword>
<evidence type="ECO:0000256" key="1">
    <source>
        <dbReference type="ARBA" id="ARBA00001966"/>
    </source>
</evidence>
<dbReference type="InterPro" id="IPR013785">
    <property type="entry name" value="Aldolase_TIM"/>
</dbReference>
<keyword evidence="8" id="KW-0949">S-adenosyl-L-methionine</keyword>
<dbReference type="SUPFAM" id="SSF102114">
    <property type="entry name" value="Radical SAM enzymes"/>
    <property type="match status" value="1"/>
</dbReference>
<keyword evidence="10" id="KW-0479">Metal-binding</keyword>
<evidence type="ECO:0000256" key="4">
    <source>
        <dbReference type="ARBA" id="ARBA00022490"/>
    </source>
</evidence>
<dbReference type="PROSITE" id="PS51918">
    <property type="entry name" value="RADICAL_SAM"/>
    <property type="match status" value="1"/>
</dbReference>
<accession>A0A644VIB8</accession>
<dbReference type="InterPro" id="IPR040072">
    <property type="entry name" value="Methyltransferase_A"/>
</dbReference>
<evidence type="ECO:0000256" key="9">
    <source>
        <dbReference type="ARBA" id="ARBA00022694"/>
    </source>
</evidence>
<dbReference type="GO" id="GO:0070475">
    <property type="term" value="P:rRNA base methylation"/>
    <property type="evidence" value="ECO:0007669"/>
    <property type="project" value="InterPro"/>
</dbReference>
<protein>
    <submittedName>
        <fullName evidence="14">Dual-specificity RNA methyltransferase RlmN</fullName>
        <ecNumber evidence="14">2.1.1.192</ecNumber>
    </submittedName>
</protein>